<dbReference type="GO" id="GO:0005829">
    <property type="term" value="C:cytosol"/>
    <property type="evidence" value="ECO:0007669"/>
    <property type="project" value="TreeGrafter"/>
</dbReference>
<keyword evidence="5" id="KW-1185">Reference proteome</keyword>
<evidence type="ECO:0000313" key="4">
    <source>
        <dbReference type="EMBL" id="PWY84846.1"/>
    </source>
</evidence>
<dbReference type="Proteomes" id="UP000247233">
    <property type="component" value="Unassembled WGS sequence"/>
</dbReference>
<dbReference type="GO" id="GO:0061608">
    <property type="term" value="F:nuclear import signal receptor activity"/>
    <property type="evidence" value="ECO:0007669"/>
    <property type="project" value="TreeGrafter"/>
</dbReference>
<dbReference type="OrthoDB" id="10248398at2759"/>
<dbReference type="Pfam" id="PF21057">
    <property type="entry name" value="Hikeshi-like_C"/>
    <property type="match status" value="1"/>
</dbReference>
<dbReference type="PANTHER" id="PTHR12925">
    <property type="entry name" value="HIKESHI FAMILY MEMBER"/>
    <property type="match status" value="1"/>
</dbReference>
<proteinExistence type="inferred from homology"/>
<dbReference type="STRING" id="1448321.A0A317WEC4"/>
<gene>
    <name evidence="4" type="ORF">BO70DRAFT_428446</name>
</gene>
<dbReference type="InterPro" id="IPR048364">
    <property type="entry name" value="Hikeshi-like_C"/>
</dbReference>
<dbReference type="AlphaFoldDB" id="A0A317WEC4"/>
<feature type="domain" description="Hikeshi-like C-terminal" evidence="3">
    <location>
        <begin position="145"/>
        <end position="201"/>
    </location>
</feature>
<sequence length="221" mass="24160">MFSVIIPGQPCLTNLAQVEATKFAITFPLVPFNEVVVFFRPDAATPLPPSTVAAVYIQFPEPNPNPAAAPQFHLLGALRNDKQSAIFKLPPNIPALQNVNALMGAAEVVLGISVEPEQVLGPQLEALEAEQGSSMVVRQQKEITTKVLAQRIIGNAFNFLASFAESDPRSRGQEVVSLKSFRDWWTKFERKVDMDPTFLEREDPSASEGIDAHGRGFAFGL</sequence>
<evidence type="ECO:0000256" key="1">
    <source>
        <dbReference type="ARBA" id="ARBA00006623"/>
    </source>
</evidence>
<evidence type="ECO:0000313" key="5">
    <source>
        <dbReference type="Proteomes" id="UP000247233"/>
    </source>
</evidence>
<comment type="similarity">
    <text evidence="1">Belongs to the OPI10 family.</text>
</comment>
<reference evidence="4 5" key="1">
    <citation type="submission" date="2016-12" db="EMBL/GenBank/DDBJ databases">
        <title>The genomes of Aspergillus section Nigri reveals drivers in fungal speciation.</title>
        <authorList>
            <consortium name="DOE Joint Genome Institute"/>
            <person name="Vesth T.C."/>
            <person name="Nybo J."/>
            <person name="Theobald S."/>
            <person name="Brandl J."/>
            <person name="Frisvad J.C."/>
            <person name="Nielsen K.F."/>
            <person name="Lyhne E.K."/>
            <person name="Kogle M.E."/>
            <person name="Kuo A."/>
            <person name="Riley R."/>
            <person name="Clum A."/>
            <person name="Nolan M."/>
            <person name="Lipzen A."/>
            <person name="Salamov A."/>
            <person name="Henrissat B."/>
            <person name="Wiebenga A."/>
            <person name="De Vries R.P."/>
            <person name="Grigoriev I.V."/>
            <person name="Mortensen U.H."/>
            <person name="Andersen M.R."/>
            <person name="Baker S.E."/>
        </authorList>
    </citation>
    <scope>NUCLEOTIDE SEQUENCE [LARGE SCALE GENOMIC DNA]</scope>
    <source>
        <strain evidence="4 5">CBS 117.55</strain>
    </source>
</reference>
<name>A0A317WEC4_9EURO</name>
<evidence type="ECO:0000259" key="2">
    <source>
        <dbReference type="Pfam" id="PF05603"/>
    </source>
</evidence>
<evidence type="ECO:0000259" key="3">
    <source>
        <dbReference type="Pfam" id="PF21057"/>
    </source>
</evidence>
<dbReference type="GO" id="GO:0006606">
    <property type="term" value="P:protein import into nucleus"/>
    <property type="evidence" value="ECO:0007669"/>
    <property type="project" value="TreeGrafter"/>
</dbReference>
<dbReference type="EMBL" id="MSFL01000009">
    <property type="protein sequence ID" value="PWY84846.1"/>
    <property type="molecule type" value="Genomic_DNA"/>
</dbReference>
<feature type="domain" description="Hikeshi-like N-terminal" evidence="2">
    <location>
        <begin position="5"/>
        <end position="130"/>
    </location>
</feature>
<dbReference type="Pfam" id="PF05603">
    <property type="entry name" value="Hikeshi-like_N"/>
    <property type="match status" value="1"/>
</dbReference>
<dbReference type="GO" id="GO:0005634">
    <property type="term" value="C:nucleus"/>
    <property type="evidence" value="ECO:0007669"/>
    <property type="project" value="TreeGrafter"/>
</dbReference>
<dbReference type="PANTHER" id="PTHR12925:SF0">
    <property type="entry name" value="PROTEIN HIKESHI"/>
    <property type="match status" value="1"/>
</dbReference>
<dbReference type="GeneID" id="37070211"/>
<comment type="caution">
    <text evidence="4">The sequence shown here is derived from an EMBL/GenBank/DDBJ whole genome shotgun (WGS) entry which is preliminary data.</text>
</comment>
<dbReference type="RefSeq" id="XP_025400188.1">
    <property type="nucleotide sequence ID" value="XM_025547974.1"/>
</dbReference>
<dbReference type="VEuPathDB" id="FungiDB:BO70DRAFT_428446"/>
<dbReference type="InterPro" id="IPR031318">
    <property type="entry name" value="OPI10"/>
</dbReference>
<organism evidence="4 5">
    <name type="scientific">Aspergillus heteromorphus CBS 117.55</name>
    <dbReference type="NCBI Taxonomy" id="1448321"/>
    <lineage>
        <taxon>Eukaryota</taxon>
        <taxon>Fungi</taxon>
        <taxon>Dikarya</taxon>
        <taxon>Ascomycota</taxon>
        <taxon>Pezizomycotina</taxon>
        <taxon>Eurotiomycetes</taxon>
        <taxon>Eurotiomycetidae</taxon>
        <taxon>Eurotiales</taxon>
        <taxon>Aspergillaceae</taxon>
        <taxon>Aspergillus</taxon>
        <taxon>Aspergillus subgen. Circumdati</taxon>
    </lineage>
</organism>
<dbReference type="InterPro" id="IPR008493">
    <property type="entry name" value="Hikeshi-like_N"/>
</dbReference>
<accession>A0A317WEC4</accession>
<protein>
    <submittedName>
        <fullName evidence="4">DUF775-domain-containing protein</fullName>
    </submittedName>
</protein>